<proteinExistence type="predicted"/>
<keyword evidence="2" id="KW-1185">Reference proteome</keyword>
<organism evidence="1 2">
    <name type="scientific">Penicillium nordicum</name>
    <dbReference type="NCBI Taxonomy" id="229535"/>
    <lineage>
        <taxon>Eukaryota</taxon>
        <taxon>Fungi</taxon>
        <taxon>Dikarya</taxon>
        <taxon>Ascomycota</taxon>
        <taxon>Pezizomycotina</taxon>
        <taxon>Eurotiomycetes</taxon>
        <taxon>Eurotiomycetidae</taxon>
        <taxon>Eurotiales</taxon>
        <taxon>Aspergillaceae</taxon>
        <taxon>Penicillium</taxon>
    </lineage>
</organism>
<accession>A0A0M9WFA8</accession>
<name>A0A0M9WFA8_9EURO</name>
<evidence type="ECO:0000313" key="1">
    <source>
        <dbReference type="EMBL" id="KOS42493.1"/>
    </source>
</evidence>
<gene>
    <name evidence="1" type="ORF">ACN38_g6600</name>
</gene>
<comment type="caution">
    <text evidence="1">The sequence shown here is derived from an EMBL/GenBank/DDBJ whole genome shotgun (WGS) entry which is preliminary data.</text>
</comment>
<dbReference type="Proteomes" id="UP000037696">
    <property type="component" value="Unassembled WGS sequence"/>
</dbReference>
<dbReference type="EMBL" id="LHQQ01000104">
    <property type="protein sequence ID" value="KOS42493.1"/>
    <property type="molecule type" value="Genomic_DNA"/>
</dbReference>
<dbReference type="AlphaFoldDB" id="A0A0M9WFA8"/>
<protein>
    <submittedName>
        <fullName evidence="1">Uncharacterized protein</fullName>
    </submittedName>
</protein>
<sequence>MQSHGPLPRVASPALNPGIPNRRKIQWVSCIDDHISDFSPRSLLDLYSAFTQASTSPSFCTVAVMPHYDLHWFDMPCPQGPPCPGRYQPLYPDRDHPWTNVPVVPLVPLASSLCGRHGLARSYVGSQPTI</sequence>
<evidence type="ECO:0000313" key="2">
    <source>
        <dbReference type="Proteomes" id="UP000037696"/>
    </source>
</evidence>
<reference evidence="1 2" key="1">
    <citation type="submission" date="2015-08" db="EMBL/GenBank/DDBJ databases">
        <title>Genome sequencing of Penicillium nordicum.</title>
        <authorList>
            <person name="Nguyen H.D."/>
            <person name="Seifert K.A."/>
        </authorList>
    </citation>
    <scope>NUCLEOTIDE SEQUENCE [LARGE SCALE GENOMIC DNA]</scope>
    <source>
        <strain evidence="1 2">DAOMC 185683</strain>
    </source>
</reference>